<name>A0ABU0YNR8_9PROT</name>
<protein>
    <submittedName>
        <fullName evidence="2">Uncharacterized protein</fullName>
    </submittedName>
</protein>
<keyword evidence="1" id="KW-1133">Transmembrane helix</keyword>
<dbReference type="EMBL" id="JAUYVI010000004">
    <property type="protein sequence ID" value="MDQ7248790.1"/>
    <property type="molecule type" value="Genomic_DNA"/>
</dbReference>
<comment type="caution">
    <text evidence="2">The sequence shown here is derived from an EMBL/GenBank/DDBJ whole genome shotgun (WGS) entry which is preliminary data.</text>
</comment>
<sequence length="117" mass="11945">MPEAADHRFALKLLAWISGIWLVILGVLFEAAALPPEASGTVIVLFPPGTGTAESVAAGAAAGAKLVSATWFENVLVVTDETPGLAGRLEEQGALGVFENLRIAGISFAGCIGASLR</sequence>
<keyword evidence="1" id="KW-0472">Membrane</keyword>
<evidence type="ECO:0000313" key="2">
    <source>
        <dbReference type="EMBL" id="MDQ7248790.1"/>
    </source>
</evidence>
<reference evidence="3" key="1">
    <citation type="submission" date="2023-08" db="EMBL/GenBank/DDBJ databases">
        <title>Rhodospirillaceae gen. nov., a novel taxon isolated from the Yangtze River Yuezi River estuary sludge.</title>
        <authorList>
            <person name="Ruan L."/>
        </authorList>
    </citation>
    <scope>NUCLEOTIDE SEQUENCE [LARGE SCALE GENOMIC DNA]</scope>
    <source>
        <strain evidence="3">R-7</strain>
    </source>
</reference>
<gene>
    <name evidence="2" type="ORF">Q8A70_13985</name>
</gene>
<keyword evidence="1" id="KW-0812">Transmembrane</keyword>
<dbReference type="Proteomes" id="UP001230156">
    <property type="component" value="Unassembled WGS sequence"/>
</dbReference>
<feature type="transmembrane region" description="Helical" evidence="1">
    <location>
        <begin position="9"/>
        <end position="29"/>
    </location>
</feature>
<proteinExistence type="predicted"/>
<organism evidence="2 3">
    <name type="scientific">Dongia sedimenti</name>
    <dbReference type="NCBI Taxonomy" id="3064282"/>
    <lineage>
        <taxon>Bacteria</taxon>
        <taxon>Pseudomonadati</taxon>
        <taxon>Pseudomonadota</taxon>
        <taxon>Alphaproteobacteria</taxon>
        <taxon>Rhodospirillales</taxon>
        <taxon>Dongiaceae</taxon>
        <taxon>Dongia</taxon>
    </lineage>
</organism>
<keyword evidence="3" id="KW-1185">Reference proteome</keyword>
<evidence type="ECO:0000313" key="3">
    <source>
        <dbReference type="Proteomes" id="UP001230156"/>
    </source>
</evidence>
<dbReference type="RefSeq" id="WP_379956272.1">
    <property type="nucleotide sequence ID" value="NZ_JAUYVI010000004.1"/>
</dbReference>
<accession>A0ABU0YNR8</accession>
<evidence type="ECO:0000256" key="1">
    <source>
        <dbReference type="SAM" id="Phobius"/>
    </source>
</evidence>